<sequence>MVLFLTLAIHLDRDVREAFKVNAQSPSSCLGNSSQGNLVIYSIYR</sequence>
<comment type="caution">
    <text evidence="1">The sequence shown here is derived from an EMBL/GenBank/DDBJ whole genome shotgun (WGS) entry which is preliminary data.</text>
</comment>
<organism evidence="1 2">
    <name type="scientific">Rosa chinensis</name>
    <name type="common">China rose</name>
    <dbReference type="NCBI Taxonomy" id="74649"/>
    <lineage>
        <taxon>Eukaryota</taxon>
        <taxon>Viridiplantae</taxon>
        <taxon>Streptophyta</taxon>
        <taxon>Embryophyta</taxon>
        <taxon>Tracheophyta</taxon>
        <taxon>Spermatophyta</taxon>
        <taxon>Magnoliopsida</taxon>
        <taxon>eudicotyledons</taxon>
        <taxon>Gunneridae</taxon>
        <taxon>Pentapetalae</taxon>
        <taxon>rosids</taxon>
        <taxon>fabids</taxon>
        <taxon>Rosales</taxon>
        <taxon>Rosaceae</taxon>
        <taxon>Rosoideae</taxon>
        <taxon>Rosoideae incertae sedis</taxon>
        <taxon>Rosa</taxon>
    </lineage>
</organism>
<dbReference type="AlphaFoldDB" id="A0A2P6SCS6"/>
<evidence type="ECO:0000313" key="1">
    <source>
        <dbReference type="EMBL" id="PRQ56481.1"/>
    </source>
</evidence>
<accession>A0A2P6SCS6</accession>
<proteinExistence type="predicted"/>
<gene>
    <name evidence="1" type="ORF">RchiOBHm_Chr1g0336881</name>
</gene>
<dbReference type="Gramene" id="PRQ56481">
    <property type="protein sequence ID" value="PRQ56481"/>
    <property type="gene ID" value="RchiOBHm_Chr1g0336881"/>
</dbReference>
<reference evidence="1 2" key="1">
    <citation type="journal article" date="2018" name="Nat. Genet.">
        <title>The Rosa genome provides new insights in the design of modern roses.</title>
        <authorList>
            <person name="Bendahmane M."/>
        </authorList>
    </citation>
    <scope>NUCLEOTIDE SEQUENCE [LARGE SCALE GENOMIC DNA]</scope>
    <source>
        <strain evidence="2">cv. Old Blush</strain>
    </source>
</reference>
<keyword evidence="2" id="KW-1185">Reference proteome</keyword>
<dbReference type="Proteomes" id="UP000238479">
    <property type="component" value="Chromosome 1"/>
</dbReference>
<protein>
    <submittedName>
        <fullName evidence="1">Putative peptidase M18, domain 2</fullName>
    </submittedName>
</protein>
<evidence type="ECO:0000313" key="2">
    <source>
        <dbReference type="Proteomes" id="UP000238479"/>
    </source>
</evidence>
<dbReference type="EMBL" id="PDCK01000039">
    <property type="protein sequence ID" value="PRQ56481.1"/>
    <property type="molecule type" value="Genomic_DNA"/>
</dbReference>
<name>A0A2P6SCS6_ROSCH</name>